<dbReference type="InterPro" id="IPR051681">
    <property type="entry name" value="Ser/Thr_Kinases-Pseudokinases"/>
</dbReference>
<feature type="domain" description="Protein kinase" evidence="1">
    <location>
        <begin position="30"/>
        <end position="278"/>
    </location>
</feature>
<dbReference type="InterPro" id="IPR011009">
    <property type="entry name" value="Kinase-like_dom_sf"/>
</dbReference>
<dbReference type="PROSITE" id="PS50011">
    <property type="entry name" value="PROTEIN_KINASE_DOM"/>
    <property type="match status" value="1"/>
</dbReference>
<evidence type="ECO:0000313" key="2">
    <source>
        <dbReference type="EMBL" id="KAL3670697.1"/>
    </source>
</evidence>
<protein>
    <recommendedName>
        <fullName evidence="1">Protein kinase domain-containing protein</fullName>
    </recommendedName>
</protein>
<keyword evidence="3" id="KW-1185">Reference proteome</keyword>
<name>A0ABD3FUT6_9STRA</name>
<gene>
    <name evidence="2" type="ORF">V7S43_003885</name>
</gene>
<dbReference type="PANTHER" id="PTHR44329:SF214">
    <property type="entry name" value="PROTEIN KINASE DOMAIN-CONTAINING PROTEIN"/>
    <property type="match status" value="1"/>
</dbReference>
<reference evidence="2 3" key="1">
    <citation type="submission" date="2024-09" db="EMBL/GenBank/DDBJ databases">
        <title>Genome sequencing and assembly of Phytophthora oleae, isolate VK10A, causative agent of rot of olive drupes.</title>
        <authorList>
            <person name="Conti Taguali S."/>
            <person name="Riolo M."/>
            <person name="La Spada F."/>
            <person name="Cacciola S.O."/>
            <person name="Dionisio G."/>
        </authorList>
    </citation>
    <scope>NUCLEOTIDE SEQUENCE [LARGE SCALE GENOMIC DNA]</scope>
    <source>
        <strain evidence="2 3">VK10A</strain>
    </source>
</reference>
<dbReference type="AlphaFoldDB" id="A0ABD3FUT6"/>
<dbReference type="Gene3D" id="3.30.200.20">
    <property type="entry name" value="Phosphorylase Kinase, domain 1"/>
    <property type="match status" value="1"/>
</dbReference>
<dbReference type="Pfam" id="PF07714">
    <property type="entry name" value="PK_Tyr_Ser-Thr"/>
    <property type="match status" value="1"/>
</dbReference>
<sequence>MQFAASNQLGQDEFGDPNELPLWFIPPYQVQLGKHIADGSFGAVYEKEWLDTEVVIKQVLLDPSDKENWEQFRSEADLWFTLNHPNLIKLYGACHQGRPFFVCEPASHGTLATYLKGKNRRTIWFSIGDAALGLQHLHDHGIIHGDIKGNNILVCDSTDGYPTAKLADFVMKVADWVLFGGRHLNVCLEFVQQFASDIYSLGMCILEAISGQYPWGNTLPDAVVARNVVEMQQLPARPECMNDHEWQLVTRMCRYEPHRRIPIGAVINCAFNLAGQFM</sequence>
<dbReference type="InterPro" id="IPR001245">
    <property type="entry name" value="Ser-Thr/Tyr_kinase_cat_dom"/>
</dbReference>
<dbReference type="Gene3D" id="1.10.510.10">
    <property type="entry name" value="Transferase(Phosphotransferase) domain 1"/>
    <property type="match status" value="2"/>
</dbReference>
<evidence type="ECO:0000259" key="1">
    <source>
        <dbReference type="PROSITE" id="PS50011"/>
    </source>
</evidence>
<dbReference type="InterPro" id="IPR008271">
    <property type="entry name" value="Ser/Thr_kinase_AS"/>
</dbReference>
<accession>A0ABD3FUT6</accession>
<dbReference type="InterPro" id="IPR000719">
    <property type="entry name" value="Prot_kinase_dom"/>
</dbReference>
<dbReference type="SUPFAM" id="SSF56112">
    <property type="entry name" value="Protein kinase-like (PK-like)"/>
    <property type="match status" value="1"/>
</dbReference>
<dbReference type="PANTHER" id="PTHR44329">
    <property type="entry name" value="SERINE/THREONINE-PROTEIN KINASE TNNI3K-RELATED"/>
    <property type="match status" value="1"/>
</dbReference>
<dbReference type="PROSITE" id="PS00108">
    <property type="entry name" value="PROTEIN_KINASE_ST"/>
    <property type="match status" value="1"/>
</dbReference>
<comment type="caution">
    <text evidence="2">The sequence shown here is derived from an EMBL/GenBank/DDBJ whole genome shotgun (WGS) entry which is preliminary data.</text>
</comment>
<evidence type="ECO:0000313" key="3">
    <source>
        <dbReference type="Proteomes" id="UP001632037"/>
    </source>
</evidence>
<proteinExistence type="predicted"/>
<dbReference type="EMBL" id="JBIMZQ010000006">
    <property type="protein sequence ID" value="KAL3670697.1"/>
    <property type="molecule type" value="Genomic_DNA"/>
</dbReference>
<dbReference type="Proteomes" id="UP001632037">
    <property type="component" value="Unassembled WGS sequence"/>
</dbReference>
<organism evidence="2 3">
    <name type="scientific">Phytophthora oleae</name>
    <dbReference type="NCBI Taxonomy" id="2107226"/>
    <lineage>
        <taxon>Eukaryota</taxon>
        <taxon>Sar</taxon>
        <taxon>Stramenopiles</taxon>
        <taxon>Oomycota</taxon>
        <taxon>Peronosporomycetes</taxon>
        <taxon>Peronosporales</taxon>
        <taxon>Peronosporaceae</taxon>
        <taxon>Phytophthora</taxon>
    </lineage>
</organism>
<dbReference type="SMART" id="SM00220">
    <property type="entry name" value="S_TKc"/>
    <property type="match status" value="1"/>
</dbReference>